<dbReference type="EMBL" id="FNDX01000002">
    <property type="protein sequence ID" value="SDH92385.1"/>
    <property type="molecule type" value="Genomic_DNA"/>
</dbReference>
<name>A0A1G8GDE6_9BACL</name>
<protein>
    <submittedName>
        <fullName evidence="1">Predicted dithiol-disulfide isomerase, DsbA family</fullName>
    </submittedName>
</protein>
<organism evidence="1 2">
    <name type="scientific">Paenibacillus typhae</name>
    <dbReference type="NCBI Taxonomy" id="1174501"/>
    <lineage>
        <taxon>Bacteria</taxon>
        <taxon>Bacillati</taxon>
        <taxon>Bacillota</taxon>
        <taxon>Bacilli</taxon>
        <taxon>Bacillales</taxon>
        <taxon>Paenibacillaceae</taxon>
        <taxon>Paenibacillus</taxon>
    </lineage>
</organism>
<dbReference type="Gene3D" id="1.10.472.60">
    <property type="entry name" value="putative protein disulfide isomerase domain"/>
    <property type="match status" value="1"/>
</dbReference>
<dbReference type="CDD" id="cd03025">
    <property type="entry name" value="DsbA_FrnE_like"/>
    <property type="match status" value="1"/>
</dbReference>
<dbReference type="PANTHER" id="PTHR13887:SF54">
    <property type="entry name" value="DSBA FAMILY PROTEIN"/>
    <property type="match status" value="1"/>
</dbReference>
<reference evidence="2" key="1">
    <citation type="submission" date="2016-10" db="EMBL/GenBank/DDBJ databases">
        <authorList>
            <person name="Varghese N."/>
            <person name="Submissions S."/>
        </authorList>
    </citation>
    <scope>NUCLEOTIDE SEQUENCE [LARGE SCALE GENOMIC DNA]</scope>
    <source>
        <strain evidence="2">CGMCC 1.11012</strain>
    </source>
</reference>
<sequence length="305" mass="34046">MTDSNMMCDLETGVCGVAGEDPMQVIDLNQVETKVTLYYVTDPICSHCWALEPVLNRFIQEYGPYFDLKIVMGGLLPSWKDFSDGGNGIQKPADVAGHWKEVGKQSRMPIDGSLWHTNPVLSSYPPSRVFKVIQSKHEGREGDFLRSAREAVFVSNLNIGEEEVLITIVDQLGLDGRQIVEEAELESAQDLLDEDFRVSARLGVRGFPSLVMVNEENKGVKVVGAKALDTYVQALQQIIPHPVTPKLRPGLSRLLKSGHKLFAKEIEVMYGLAEDKVEAFIDSELPKGEYRVQHIMNELYVEKLG</sequence>
<dbReference type="RefSeq" id="WP_090711680.1">
    <property type="nucleotide sequence ID" value="NZ_CBCSKY010000013.1"/>
</dbReference>
<dbReference type="AlphaFoldDB" id="A0A1G8GDE6"/>
<accession>A0A1G8GDE6</accession>
<dbReference type="OrthoDB" id="9813770at2"/>
<gene>
    <name evidence="1" type="ORF">SAMN05216192_10255</name>
</gene>
<dbReference type="STRING" id="1174501.SAMN05216192_10255"/>
<dbReference type="Pfam" id="PF13743">
    <property type="entry name" value="Thioredoxin_5"/>
    <property type="match status" value="1"/>
</dbReference>
<dbReference type="PANTHER" id="PTHR13887">
    <property type="entry name" value="GLUTATHIONE S-TRANSFERASE KAPPA"/>
    <property type="match status" value="1"/>
</dbReference>
<dbReference type="Gene3D" id="3.40.30.10">
    <property type="entry name" value="Glutaredoxin"/>
    <property type="match status" value="1"/>
</dbReference>
<keyword evidence="2" id="KW-1185">Reference proteome</keyword>
<dbReference type="InterPro" id="IPR036249">
    <property type="entry name" value="Thioredoxin-like_sf"/>
</dbReference>
<dbReference type="GO" id="GO:0016853">
    <property type="term" value="F:isomerase activity"/>
    <property type="evidence" value="ECO:0007669"/>
    <property type="project" value="UniProtKB-KW"/>
</dbReference>
<dbReference type="SUPFAM" id="SSF52833">
    <property type="entry name" value="Thioredoxin-like"/>
    <property type="match status" value="1"/>
</dbReference>
<evidence type="ECO:0000313" key="2">
    <source>
        <dbReference type="Proteomes" id="UP000199050"/>
    </source>
</evidence>
<keyword evidence="1" id="KW-0413">Isomerase</keyword>
<evidence type="ECO:0000313" key="1">
    <source>
        <dbReference type="EMBL" id="SDH92385.1"/>
    </source>
</evidence>
<dbReference type="Proteomes" id="UP000199050">
    <property type="component" value="Unassembled WGS sequence"/>
</dbReference>
<proteinExistence type="predicted"/>